<organism evidence="3 4">
    <name type="scientific">Leucothrix arctica</name>
    <dbReference type="NCBI Taxonomy" id="1481894"/>
    <lineage>
        <taxon>Bacteria</taxon>
        <taxon>Pseudomonadati</taxon>
        <taxon>Pseudomonadota</taxon>
        <taxon>Gammaproteobacteria</taxon>
        <taxon>Thiotrichales</taxon>
        <taxon>Thiotrichaceae</taxon>
        <taxon>Leucothrix</taxon>
    </lineage>
</organism>
<name>A0A317C6N2_9GAMM</name>
<dbReference type="GO" id="GO:0042834">
    <property type="term" value="F:peptidoglycan binding"/>
    <property type="evidence" value="ECO:0007669"/>
    <property type="project" value="InterPro"/>
</dbReference>
<dbReference type="InterPro" id="IPR007730">
    <property type="entry name" value="SPOR-like_dom"/>
</dbReference>
<proteinExistence type="predicted"/>
<dbReference type="RefSeq" id="WP_109824630.1">
    <property type="nucleotide sequence ID" value="NZ_QGKL01000040.1"/>
</dbReference>
<reference evidence="3 4" key="1">
    <citation type="submission" date="2018-05" db="EMBL/GenBank/DDBJ databases">
        <title>Leucothrix arctica sp. nov., isolated from Arctic seawater.</title>
        <authorList>
            <person name="Choi A."/>
            <person name="Baek K."/>
        </authorList>
    </citation>
    <scope>NUCLEOTIDE SEQUENCE [LARGE SCALE GENOMIC DNA]</scope>
    <source>
        <strain evidence="3 4">IMCC9719</strain>
    </source>
</reference>
<comment type="caution">
    <text evidence="3">The sequence shown here is derived from an EMBL/GenBank/DDBJ whole genome shotgun (WGS) entry which is preliminary data.</text>
</comment>
<feature type="domain" description="SPOR" evidence="2">
    <location>
        <begin position="55"/>
        <end position="134"/>
    </location>
</feature>
<evidence type="ECO:0000259" key="2">
    <source>
        <dbReference type="PROSITE" id="PS51724"/>
    </source>
</evidence>
<keyword evidence="1" id="KW-1133">Transmembrane helix</keyword>
<keyword evidence="4" id="KW-1185">Reference proteome</keyword>
<keyword evidence="1" id="KW-0812">Transmembrane</keyword>
<dbReference type="OrthoDB" id="6193567at2"/>
<gene>
    <name evidence="3" type="ORF">DKT75_16110</name>
</gene>
<feature type="transmembrane region" description="Helical" evidence="1">
    <location>
        <begin position="6"/>
        <end position="26"/>
    </location>
</feature>
<accession>A0A317C6N2</accession>
<keyword evidence="1" id="KW-0472">Membrane</keyword>
<dbReference type="Proteomes" id="UP000245506">
    <property type="component" value="Unassembled WGS sequence"/>
</dbReference>
<evidence type="ECO:0000313" key="3">
    <source>
        <dbReference type="EMBL" id="PWQ94284.1"/>
    </source>
</evidence>
<evidence type="ECO:0000256" key="1">
    <source>
        <dbReference type="SAM" id="Phobius"/>
    </source>
</evidence>
<dbReference type="EMBL" id="QGKL01000040">
    <property type="protein sequence ID" value="PWQ94284.1"/>
    <property type="molecule type" value="Genomic_DNA"/>
</dbReference>
<sequence>MRILIIALLALNILYFVGVYLFGVVFNQPPRIKEPDVPTITLLSMKSSGNLATQGPQAGTVCYSVGPYSVEKTARLVANKIADEGYAVNIRRQQTDRINKYLVFLPQLASRALAGDVVADIKKHQIRDYSVIETGPYKNAIALGTFDDLDKARRHAEYVRYLGYDARYTEQRQRALVYWIRYDEPSGQSVPVVEWSQSVDQKTVIQKIPEACEF</sequence>
<dbReference type="AlphaFoldDB" id="A0A317C6N2"/>
<dbReference type="PROSITE" id="PS51724">
    <property type="entry name" value="SPOR"/>
    <property type="match status" value="1"/>
</dbReference>
<evidence type="ECO:0000313" key="4">
    <source>
        <dbReference type="Proteomes" id="UP000245506"/>
    </source>
</evidence>
<protein>
    <recommendedName>
        <fullName evidence="2">SPOR domain-containing protein</fullName>
    </recommendedName>
</protein>